<dbReference type="Pfam" id="PF04480">
    <property type="entry name" value="DUF559"/>
    <property type="match status" value="1"/>
</dbReference>
<reference evidence="3 4" key="1">
    <citation type="submission" date="2022-03" db="EMBL/GenBank/DDBJ databases">
        <title>Sinomonas sp. isolated from a soil.</title>
        <authorList>
            <person name="Han J."/>
            <person name="Kim D.-U."/>
        </authorList>
    </citation>
    <scope>NUCLEOTIDE SEQUENCE [LARGE SCALE GENOMIC DNA]</scope>
    <source>
        <strain evidence="3 4">5-5</strain>
    </source>
</reference>
<comment type="caution">
    <text evidence="3">The sequence shown here is derived from an EMBL/GenBank/DDBJ whole genome shotgun (WGS) entry which is preliminary data.</text>
</comment>
<keyword evidence="4" id="KW-1185">Reference proteome</keyword>
<dbReference type="EMBL" id="JAKZBV010000001">
    <property type="protein sequence ID" value="MCH6468848.1"/>
    <property type="molecule type" value="Genomic_DNA"/>
</dbReference>
<accession>A0ABS9TWT1</accession>
<dbReference type="RefSeq" id="WP_241050876.1">
    <property type="nucleotide sequence ID" value="NZ_JAKZBV010000001.1"/>
</dbReference>
<sequence>MADVFEVLRRWGGVARRGDLFKDGITRMEVEAALTAGTLVRPRRGIYAVPDADPLLVRCAATSSRLTCASAARHHGFWVLREPDEVHILRTDGRYDSGRAVVHRQSWWPPEPRSHVASRADVLLHALRCLPELEALVMVESAVQQGFSLDFLLERLQGRRNGPARRVLEAVEPGADSLLETLAREQFRRAGLSVQTQVQVEGVGWMDVLVEGFVDVETDGQVHNEPLQRAKDYRRDRAAQLRGYEVLRYTYSDIVERPEAMVAEVREVVARRRALGGLTAVG</sequence>
<evidence type="ECO:0000259" key="2">
    <source>
        <dbReference type="Pfam" id="PF13338"/>
    </source>
</evidence>
<protein>
    <submittedName>
        <fullName evidence="3">DUF559 domain-containing protein</fullName>
    </submittedName>
</protein>
<feature type="domain" description="AbiEi antitoxin N-terminal" evidence="2">
    <location>
        <begin position="4"/>
        <end position="50"/>
    </location>
</feature>
<dbReference type="Pfam" id="PF13338">
    <property type="entry name" value="AbiEi_4"/>
    <property type="match status" value="1"/>
</dbReference>
<dbReference type="Proteomes" id="UP001202922">
    <property type="component" value="Unassembled WGS sequence"/>
</dbReference>
<dbReference type="InterPro" id="IPR007569">
    <property type="entry name" value="DUF559"/>
</dbReference>
<evidence type="ECO:0000313" key="4">
    <source>
        <dbReference type="Proteomes" id="UP001202922"/>
    </source>
</evidence>
<evidence type="ECO:0000313" key="3">
    <source>
        <dbReference type="EMBL" id="MCH6468848.1"/>
    </source>
</evidence>
<dbReference type="Gene3D" id="3.40.960.10">
    <property type="entry name" value="VSR Endonuclease"/>
    <property type="match status" value="1"/>
</dbReference>
<name>A0ABS9TWT1_9MICC</name>
<evidence type="ECO:0000259" key="1">
    <source>
        <dbReference type="Pfam" id="PF04480"/>
    </source>
</evidence>
<proteinExistence type="predicted"/>
<gene>
    <name evidence="3" type="ORF">L0M17_02415</name>
</gene>
<dbReference type="InterPro" id="IPR025159">
    <property type="entry name" value="AbiEi_N"/>
</dbReference>
<feature type="domain" description="DUF559" evidence="1">
    <location>
        <begin position="215"/>
        <end position="268"/>
    </location>
</feature>
<organism evidence="3 4">
    <name type="scientific">Sinomonas terrae</name>
    <dbReference type="NCBI Taxonomy" id="2908838"/>
    <lineage>
        <taxon>Bacteria</taxon>
        <taxon>Bacillati</taxon>
        <taxon>Actinomycetota</taxon>
        <taxon>Actinomycetes</taxon>
        <taxon>Micrococcales</taxon>
        <taxon>Micrococcaceae</taxon>
        <taxon>Sinomonas</taxon>
    </lineage>
</organism>